<name>A0A1E3HGC7_9TREE</name>
<organism evidence="2 3">
    <name type="scientific">Cryptococcus amylolentus CBS 6039</name>
    <dbReference type="NCBI Taxonomy" id="1295533"/>
    <lineage>
        <taxon>Eukaryota</taxon>
        <taxon>Fungi</taxon>
        <taxon>Dikarya</taxon>
        <taxon>Basidiomycota</taxon>
        <taxon>Agaricomycotina</taxon>
        <taxon>Tremellomycetes</taxon>
        <taxon>Tremellales</taxon>
        <taxon>Cryptococcaceae</taxon>
        <taxon>Cryptococcus</taxon>
    </lineage>
</organism>
<dbReference type="OrthoDB" id="2564117at2759"/>
<evidence type="ECO:0000256" key="1">
    <source>
        <dbReference type="SAM" id="Phobius"/>
    </source>
</evidence>
<accession>A0A1E3HGC7</accession>
<dbReference type="STRING" id="1295533.A0A1E3HGC7"/>
<feature type="transmembrane region" description="Helical" evidence="1">
    <location>
        <begin position="152"/>
        <end position="174"/>
    </location>
</feature>
<dbReference type="Proteomes" id="UP000094065">
    <property type="component" value="Unassembled WGS sequence"/>
</dbReference>
<gene>
    <name evidence="2" type="ORF">L202_06374</name>
</gene>
<keyword evidence="1" id="KW-0472">Membrane</keyword>
<feature type="transmembrane region" description="Helical" evidence="1">
    <location>
        <begin position="107"/>
        <end position="132"/>
    </location>
</feature>
<proteinExistence type="predicted"/>
<evidence type="ECO:0000313" key="2">
    <source>
        <dbReference type="EMBL" id="ODN75175.1"/>
    </source>
</evidence>
<dbReference type="AlphaFoldDB" id="A0A1E3HGC7"/>
<protein>
    <recommendedName>
        <fullName evidence="4">MARVEL domain-containing protein</fullName>
    </recommendedName>
</protein>
<sequence length="223" mass="23846">MVCPETTQTSLCHPSLPNRTAMSSASLVSTGLKAFACFWAALTFSVAAAFIAKTDDFFTLLGGSKYVRSTHLTAGNALIAAGVLAWLYFMLVLVLSFVSPRNICVSVMVDTICLFALFVFFLGSSATLSTLASLARAYDTYTWARLGEATLGVAWVMTFLIFGILIFQVAYTLLNFGGSYATWRSSFSQLVSRPEEVAPATPTTEKEAISAEAPVAAVPAVEV</sequence>
<evidence type="ECO:0000313" key="3">
    <source>
        <dbReference type="Proteomes" id="UP000094065"/>
    </source>
</evidence>
<comment type="caution">
    <text evidence="2">The sequence shown here is derived from an EMBL/GenBank/DDBJ whole genome shotgun (WGS) entry which is preliminary data.</text>
</comment>
<evidence type="ECO:0008006" key="4">
    <source>
        <dbReference type="Google" id="ProtNLM"/>
    </source>
</evidence>
<feature type="transmembrane region" description="Helical" evidence="1">
    <location>
        <begin position="32"/>
        <end position="52"/>
    </location>
</feature>
<dbReference type="GeneID" id="30157683"/>
<reference evidence="2 3" key="1">
    <citation type="submission" date="2016-06" db="EMBL/GenBank/DDBJ databases">
        <title>Evolution of pathogenesis and genome organization in the Tremellales.</title>
        <authorList>
            <person name="Cuomo C."/>
            <person name="Litvintseva A."/>
            <person name="Heitman J."/>
            <person name="Chen Y."/>
            <person name="Sun S."/>
            <person name="Springer D."/>
            <person name="Dromer F."/>
            <person name="Young S."/>
            <person name="Zeng Q."/>
            <person name="Chapman S."/>
            <person name="Gujja S."/>
            <person name="Saif S."/>
            <person name="Birren B."/>
        </authorList>
    </citation>
    <scope>NUCLEOTIDE SEQUENCE [LARGE SCALE GENOMIC DNA]</scope>
    <source>
        <strain evidence="2 3">CBS 6039</strain>
    </source>
</reference>
<keyword evidence="3" id="KW-1185">Reference proteome</keyword>
<dbReference type="EMBL" id="AWGJ01000010">
    <property type="protein sequence ID" value="ODN75175.1"/>
    <property type="molecule type" value="Genomic_DNA"/>
</dbReference>
<feature type="transmembrane region" description="Helical" evidence="1">
    <location>
        <begin position="72"/>
        <end position="95"/>
    </location>
</feature>
<keyword evidence="1" id="KW-1133">Transmembrane helix</keyword>
<keyword evidence="1" id="KW-0812">Transmembrane</keyword>
<dbReference type="RefSeq" id="XP_018990825.1">
    <property type="nucleotide sequence ID" value="XM_019140850.1"/>
</dbReference>